<evidence type="ECO:0000313" key="2">
    <source>
        <dbReference type="Proteomes" id="UP000574390"/>
    </source>
</evidence>
<comment type="caution">
    <text evidence="1">The sequence shown here is derived from an EMBL/GenBank/DDBJ whole genome shotgun (WGS) entry which is preliminary data.</text>
</comment>
<sequence>YDNYLHSASLKACIPPVGAGLLGRIDSKICNGPWYWSMGEHERESVNSNLEEVLKGHGSVQINAGMQLRADMMAQYEEAVRQAVVDYLLMDLRTRERCRVSFVPVVRPAWGAKAYYGVEGTVGGQPAEWDVSVAGALDSTQSPLRSLHVPFAALLSLQRLWAESYAA</sequence>
<accession>A0A7J6NRF7</accession>
<gene>
    <name evidence="1" type="ORF">FOZ62_018475</name>
</gene>
<reference evidence="1 2" key="1">
    <citation type="submission" date="2020-04" db="EMBL/GenBank/DDBJ databases">
        <title>Perkinsus olseni comparative genomics.</title>
        <authorList>
            <person name="Bogema D.R."/>
        </authorList>
    </citation>
    <scope>NUCLEOTIDE SEQUENCE [LARGE SCALE GENOMIC DNA]</scope>
    <source>
        <strain evidence="1">ATCC PRA-205</strain>
    </source>
</reference>
<feature type="non-terminal residue" evidence="1">
    <location>
        <position position="1"/>
    </location>
</feature>
<dbReference type="EMBL" id="JABANM010036905">
    <property type="protein sequence ID" value="KAF4686469.1"/>
    <property type="molecule type" value="Genomic_DNA"/>
</dbReference>
<protein>
    <submittedName>
        <fullName evidence="1">Uncharacterized protein</fullName>
    </submittedName>
</protein>
<evidence type="ECO:0000313" key="1">
    <source>
        <dbReference type="EMBL" id="KAF4686469.1"/>
    </source>
</evidence>
<dbReference type="AlphaFoldDB" id="A0A7J6NRF7"/>
<name>A0A7J6NRF7_PEROL</name>
<dbReference type="Proteomes" id="UP000574390">
    <property type="component" value="Unassembled WGS sequence"/>
</dbReference>
<proteinExistence type="predicted"/>
<organism evidence="1 2">
    <name type="scientific">Perkinsus olseni</name>
    <name type="common">Perkinsus atlanticus</name>
    <dbReference type="NCBI Taxonomy" id="32597"/>
    <lineage>
        <taxon>Eukaryota</taxon>
        <taxon>Sar</taxon>
        <taxon>Alveolata</taxon>
        <taxon>Perkinsozoa</taxon>
        <taxon>Perkinsea</taxon>
        <taxon>Perkinsida</taxon>
        <taxon>Perkinsidae</taxon>
        <taxon>Perkinsus</taxon>
    </lineage>
</organism>
<feature type="non-terminal residue" evidence="1">
    <location>
        <position position="167"/>
    </location>
</feature>